<dbReference type="AlphaFoldDB" id="G8BVP4"/>
<dbReference type="HOGENOM" id="CLU_055872_1_0_1"/>
<dbReference type="GeneID" id="11535757"/>
<proteinExistence type="predicted"/>
<evidence type="ECO:0000256" key="1">
    <source>
        <dbReference type="SAM" id="MobiDB-lite"/>
    </source>
</evidence>
<dbReference type="EMBL" id="HE612862">
    <property type="protein sequence ID" value="CCE63972.1"/>
    <property type="molecule type" value="Genomic_DNA"/>
</dbReference>
<keyword evidence="3" id="KW-1185">Reference proteome</keyword>
<evidence type="ECO:0000313" key="3">
    <source>
        <dbReference type="Proteomes" id="UP000005666"/>
    </source>
</evidence>
<dbReference type="KEGG" id="tpf:TPHA_0G01350"/>
<dbReference type="Proteomes" id="UP000005666">
    <property type="component" value="Chromosome 7"/>
</dbReference>
<feature type="compositionally biased region" description="Low complexity" evidence="1">
    <location>
        <begin position="158"/>
        <end position="173"/>
    </location>
</feature>
<dbReference type="RefSeq" id="XP_003686406.1">
    <property type="nucleotide sequence ID" value="XM_003686358.1"/>
</dbReference>
<reference evidence="2 3" key="1">
    <citation type="journal article" date="2011" name="Proc. Natl. Acad. Sci. U.S.A.">
        <title>Evolutionary erosion of yeast sex chromosomes by mating-type switching accidents.</title>
        <authorList>
            <person name="Gordon J.L."/>
            <person name="Armisen D."/>
            <person name="Proux-Wera E."/>
            <person name="Oheigeartaigh S.S."/>
            <person name="Byrne K.P."/>
            <person name="Wolfe K.H."/>
        </authorList>
    </citation>
    <scope>NUCLEOTIDE SEQUENCE [LARGE SCALE GENOMIC DNA]</scope>
    <source>
        <strain evidence="3">ATCC 24235 / CBS 4417 / NBRC 1672 / NRRL Y-8282 / UCD 70-5</strain>
    </source>
</reference>
<name>G8BVP4_TETPH</name>
<dbReference type="OMA" id="PEKQMRT"/>
<dbReference type="OrthoDB" id="4036116at2759"/>
<dbReference type="STRING" id="1071381.G8BVP4"/>
<feature type="compositionally biased region" description="Basic and acidic residues" evidence="1">
    <location>
        <begin position="194"/>
        <end position="203"/>
    </location>
</feature>
<feature type="compositionally biased region" description="Polar residues" evidence="1">
    <location>
        <begin position="220"/>
        <end position="234"/>
    </location>
</feature>
<accession>G8BVP4</accession>
<protein>
    <submittedName>
        <fullName evidence="2">Uncharacterized protein</fullName>
    </submittedName>
</protein>
<gene>
    <name evidence="2" type="primary">TPHA0G01350</name>
    <name evidence="2" type="ordered locus">TPHA_0G01350</name>
</gene>
<sequence length="377" mass="42741">MDCNDITDTKLSDANEMKASSLSLNAIVDNLKFNKGDDEGADTNNKVVLISDVRKDVTPEMTAFSVGEDSKVKCPEEETLESIKKKQNELLDEIMKFRDSVKPIEFESYYDYFTLKNFKRGISASGQVDFNMLRRREHGIYYKKIKLDKTSQGNANDTNSTAALPITTTTTSTGNMSDNETNPSVIKAQDDDDKITKEEDFNESKSTTPEDIVSLPPRITRSQNSQTSINNSVTSKERRPVSSQFLDDSKKLINGDISVQSIIPNKFLGNNRRRSSRISKRITDKCSYNNSSNENSDNEESGTSHIQTLFERIIPKTLDPIRRSDWILQTKDRFSSEKHLQTHPQYTVIKMNELVSERKIQFLLSKFEGGLAGVRKK</sequence>
<evidence type="ECO:0000313" key="2">
    <source>
        <dbReference type="EMBL" id="CCE63972.1"/>
    </source>
</evidence>
<feature type="region of interest" description="Disordered" evidence="1">
    <location>
        <begin position="151"/>
        <end position="243"/>
    </location>
</feature>
<feature type="compositionally biased region" description="Polar residues" evidence="1">
    <location>
        <begin position="174"/>
        <end position="184"/>
    </location>
</feature>
<dbReference type="eggNOG" id="ENOG502S1B3">
    <property type="taxonomic scope" value="Eukaryota"/>
</dbReference>
<organism evidence="2 3">
    <name type="scientific">Tetrapisispora phaffii (strain ATCC 24235 / CBS 4417 / NBRC 1672 / NRRL Y-8282 / UCD 70-5)</name>
    <name type="common">Yeast</name>
    <name type="synonym">Fabospora phaffii</name>
    <dbReference type="NCBI Taxonomy" id="1071381"/>
    <lineage>
        <taxon>Eukaryota</taxon>
        <taxon>Fungi</taxon>
        <taxon>Dikarya</taxon>
        <taxon>Ascomycota</taxon>
        <taxon>Saccharomycotina</taxon>
        <taxon>Saccharomycetes</taxon>
        <taxon>Saccharomycetales</taxon>
        <taxon>Saccharomycetaceae</taxon>
        <taxon>Tetrapisispora</taxon>
    </lineage>
</organism>